<protein>
    <submittedName>
        <fullName evidence="1">Uncharacterized protein</fullName>
    </submittedName>
</protein>
<evidence type="ECO:0000313" key="1">
    <source>
        <dbReference type="EMBL" id="EJK59501.1"/>
    </source>
</evidence>
<organism evidence="1 2">
    <name type="scientific">Thalassiosira oceanica</name>
    <name type="common">Marine diatom</name>
    <dbReference type="NCBI Taxonomy" id="159749"/>
    <lineage>
        <taxon>Eukaryota</taxon>
        <taxon>Sar</taxon>
        <taxon>Stramenopiles</taxon>
        <taxon>Ochrophyta</taxon>
        <taxon>Bacillariophyta</taxon>
        <taxon>Coscinodiscophyceae</taxon>
        <taxon>Thalassiosirophycidae</taxon>
        <taxon>Thalassiosirales</taxon>
        <taxon>Thalassiosiraceae</taxon>
        <taxon>Thalassiosira</taxon>
    </lineage>
</organism>
<reference evidence="1 2" key="1">
    <citation type="journal article" date="2012" name="Genome Biol.">
        <title>Genome and low-iron response of an oceanic diatom adapted to chronic iron limitation.</title>
        <authorList>
            <person name="Lommer M."/>
            <person name="Specht M."/>
            <person name="Roy A.S."/>
            <person name="Kraemer L."/>
            <person name="Andreson R."/>
            <person name="Gutowska M.A."/>
            <person name="Wolf J."/>
            <person name="Bergner S.V."/>
            <person name="Schilhabel M.B."/>
            <person name="Klostermeier U.C."/>
            <person name="Beiko R.G."/>
            <person name="Rosenstiel P."/>
            <person name="Hippler M."/>
            <person name="Laroche J."/>
        </authorList>
    </citation>
    <scope>NUCLEOTIDE SEQUENCE [LARGE SCALE GENOMIC DNA]</scope>
    <source>
        <strain evidence="1 2">CCMP1005</strain>
    </source>
</reference>
<name>K0SEX7_THAOC</name>
<comment type="caution">
    <text evidence="1">The sequence shown here is derived from an EMBL/GenBank/DDBJ whole genome shotgun (WGS) entry which is preliminary data.</text>
</comment>
<dbReference type="AlphaFoldDB" id="K0SEX7"/>
<sequence length="122" mass="13683">MSSAEMVATALTTQSNPKQDCPSRSLLASLAFWREIPRSPLTRLILPLQLRRRLGFRANTGPREGEAWPFRQAFRALRSPALMLTRGSSAAPRMYLARYDTYILVAHPAYSPLIALSFFGNT</sequence>
<dbReference type="EMBL" id="AGNL01022785">
    <property type="protein sequence ID" value="EJK59501.1"/>
    <property type="molecule type" value="Genomic_DNA"/>
</dbReference>
<dbReference type="Proteomes" id="UP000266841">
    <property type="component" value="Unassembled WGS sequence"/>
</dbReference>
<evidence type="ECO:0000313" key="2">
    <source>
        <dbReference type="Proteomes" id="UP000266841"/>
    </source>
</evidence>
<accession>K0SEX7</accession>
<keyword evidence="2" id="KW-1185">Reference proteome</keyword>
<proteinExistence type="predicted"/>
<gene>
    <name evidence="1" type="ORF">THAOC_20265</name>
</gene>